<protein>
    <submittedName>
        <fullName evidence="2">Uncharacterized protein</fullName>
    </submittedName>
</protein>
<sequence length="94" mass="10577">MVSSYSGRGSGGLMVGCRLRWRMFQGSTPDFTENPRCMWAYWALNHIEWVKYPSAGVVRRFGEGEPSQVSSSSSYLDSTLRGPSQNNPRVPSKR</sequence>
<dbReference type="Proteomes" id="UP000499080">
    <property type="component" value="Unassembled WGS sequence"/>
</dbReference>
<evidence type="ECO:0000313" key="3">
    <source>
        <dbReference type="Proteomes" id="UP000499080"/>
    </source>
</evidence>
<organism evidence="2 3">
    <name type="scientific">Araneus ventricosus</name>
    <name type="common">Orbweaver spider</name>
    <name type="synonym">Epeira ventricosa</name>
    <dbReference type="NCBI Taxonomy" id="182803"/>
    <lineage>
        <taxon>Eukaryota</taxon>
        <taxon>Metazoa</taxon>
        <taxon>Ecdysozoa</taxon>
        <taxon>Arthropoda</taxon>
        <taxon>Chelicerata</taxon>
        <taxon>Arachnida</taxon>
        <taxon>Araneae</taxon>
        <taxon>Araneomorphae</taxon>
        <taxon>Entelegynae</taxon>
        <taxon>Araneoidea</taxon>
        <taxon>Araneidae</taxon>
        <taxon>Araneus</taxon>
    </lineage>
</organism>
<accession>A0A4Y2GAP7</accession>
<comment type="caution">
    <text evidence="2">The sequence shown here is derived from an EMBL/GenBank/DDBJ whole genome shotgun (WGS) entry which is preliminary data.</text>
</comment>
<evidence type="ECO:0000313" key="2">
    <source>
        <dbReference type="EMBL" id="GBM50750.1"/>
    </source>
</evidence>
<keyword evidence="3" id="KW-1185">Reference proteome</keyword>
<feature type="compositionally biased region" description="Low complexity" evidence="1">
    <location>
        <begin position="67"/>
        <end position="78"/>
    </location>
</feature>
<dbReference type="AlphaFoldDB" id="A0A4Y2GAP7"/>
<evidence type="ECO:0000256" key="1">
    <source>
        <dbReference type="SAM" id="MobiDB-lite"/>
    </source>
</evidence>
<proteinExistence type="predicted"/>
<feature type="region of interest" description="Disordered" evidence="1">
    <location>
        <begin position="63"/>
        <end position="94"/>
    </location>
</feature>
<name>A0A4Y2GAP7_ARAVE</name>
<feature type="compositionally biased region" description="Polar residues" evidence="1">
    <location>
        <begin position="81"/>
        <end position="94"/>
    </location>
</feature>
<gene>
    <name evidence="2" type="ORF">AVEN_144171_1</name>
</gene>
<dbReference type="EMBL" id="BGPR01001309">
    <property type="protein sequence ID" value="GBM50750.1"/>
    <property type="molecule type" value="Genomic_DNA"/>
</dbReference>
<reference evidence="2 3" key="1">
    <citation type="journal article" date="2019" name="Sci. Rep.">
        <title>Orb-weaving spider Araneus ventricosus genome elucidates the spidroin gene catalogue.</title>
        <authorList>
            <person name="Kono N."/>
            <person name="Nakamura H."/>
            <person name="Ohtoshi R."/>
            <person name="Moran D.A.P."/>
            <person name="Shinohara A."/>
            <person name="Yoshida Y."/>
            <person name="Fujiwara M."/>
            <person name="Mori M."/>
            <person name="Tomita M."/>
            <person name="Arakawa K."/>
        </authorList>
    </citation>
    <scope>NUCLEOTIDE SEQUENCE [LARGE SCALE GENOMIC DNA]</scope>
</reference>